<keyword evidence="7 11" id="KW-0238">DNA-binding</keyword>
<evidence type="ECO:0000256" key="10">
    <source>
        <dbReference type="ARBA" id="ARBA00023242"/>
    </source>
</evidence>
<protein>
    <submittedName>
        <fullName evidence="14 15">Uncharacterized protein</fullName>
    </submittedName>
</protein>
<dbReference type="FunFam" id="3.30.50.10:FF:000013">
    <property type="entry name" value="Nuclear receptor subfamily 1 group D member 2"/>
    <property type="match status" value="1"/>
</dbReference>
<dbReference type="GO" id="GO:0030154">
    <property type="term" value="P:cell differentiation"/>
    <property type="evidence" value="ECO:0007669"/>
    <property type="project" value="TreeGrafter"/>
</dbReference>
<dbReference type="SMART" id="SM00399">
    <property type="entry name" value="ZnF_C4"/>
    <property type="match status" value="1"/>
</dbReference>
<dbReference type="GO" id="GO:0009755">
    <property type="term" value="P:hormone-mediated signaling pathway"/>
    <property type="evidence" value="ECO:0007669"/>
    <property type="project" value="TreeGrafter"/>
</dbReference>
<evidence type="ECO:0000256" key="1">
    <source>
        <dbReference type="ARBA" id="ARBA00004496"/>
    </source>
</evidence>
<dbReference type="PROSITE" id="PS51030">
    <property type="entry name" value="NUCLEAR_REC_DBD_2"/>
    <property type="match status" value="1"/>
</dbReference>
<comment type="subcellular location">
    <subcellularLocation>
        <location evidence="1">Cytoplasm</location>
    </subcellularLocation>
    <subcellularLocation>
        <location evidence="11">Nucleus</location>
    </subcellularLocation>
</comment>
<feature type="non-terminal residue" evidence="14">
    <location>
        <position position="347"/>
    </location>
</feature>
<evidence type="ECO:0000313" key="16">
    <source>
        <dbReference type="Proteomes" id="UP000014760"/>
    </source>
</evidence>
<comment type="similarity">
    <text evidence="2">Belongs to the nuclear hormone receptor family. NR1 subfamily.</text>
</comment>
<keyword evidence="10 11" id="KW-0539">Nucleus</keyword>
<dbReference type="PRINTS" id="PR00047">
    <property type="entry name" value="STROIDFINGER"/>
</dbReference>
<evidence type="ECO:0000256" key="9">
    <source>
        <dbReference type="ARBA" id="ARBA00023170"/>
    </source>
</evidence>
<dbReference type="CDD" id="cd07166">
    <property type="entry name" value="NR_DBD_REV_ERB"/>
    <property type="match status" value="1"/>
</dbReference>
<keyword evidence="4 11" id="KW-0863">Zinc-finger</keyword>
<accession>R7V7N0</accession>
<organism evidence="14">
    <name type="scientific">Capitella teleta</name>
    <name type="common">Polychaete worm</name>
    <dbReference type="NCBI Taxonomy" id="283909"/>
    <lineage>
        <taxon>Eukaryota</taxon>
        <taxon>Metazoa</taxon>
        <taxon>Spiralia</taxon>
        <taxon>Lophotrochozoa</taxon>
        <taxon>Annelida</taxon>
        <taxon>Polychaeta</taxon>
        <taxon>Sedentaria</taxon>
        <taxon>Scolecida</taxon>
        <taxon>Capitellidae</taxon>
        <taxon>Capitella</taxon>
    </lineage>
</organism>
<reference evidence="15" key="3">
    <citation type="submission" date="2015-06" db="UniProtKB">
        <authorList>
            <consortium name="EnsemblMetazoa"/>
        </authorList>
    </citation>
    <scope>IDENTIFICATION</scope>
</reference>
<dbReference type="GO" id="GO:0000978">
    <property type="term" value="F:RNA polymerase II cis-regulatory region sequence-specific DNA binding"/>
    <property type="evidence" value="ECO:0007669"/>
    <property type="project" value="TreeGrafter"/>
</dbReference>
<dbReference type="InterPro" id="IPR050234">
    <property type="entry name" value="Nuclear_hormone_rcpt_NR1"/>
</dbReference>
<gene>
    <name evidence="14" type="ORF">CAPTEDRAFT_62897</name>
</gene>
<dbReference type="EMBL" id="KB296474">
    <property type="protein sequence ID" value="ELU11745.1"/>
    <property type="molecule type" value="Genomic_DNA"/>
</dbReference>
<evidence type="ECO:0000256" key="6">
    <source>
        <dbReference type="ARBA" id="ARBA00023015"/>
    </source>
</evidence>
<evidence type="ECO:0000256" key="11">
    <source>
        <dbReference type="RuleBase" id="RU004334"/>
    </source>
</evidence>
<evidence type="ECO:0000313" key="14">
    <source>
        <dbReference type="EMBL" id="ELU11745.1"/>
    </source>
</evidence>
<evidence type="ECO:0000259" key="13">
    <source>
        <dbReference type="PROSITE" id="PS51843"/>
    </source>
</evidence>
<evidence type="ECO:0000256" key="3">
    <source>
        <dbReference type="ARBA" id="ARBA00022723"/>
    </source>
</evidence>
<dbReference type="SUPFAM" id="SSF48508">
    <property type="entry name" value="Nuclear receptor ligand-binding domain"/>
    <property type="match status" value="1"/>
</dbReference>
<dbReference type="InterPro" id="IPR000536">
    <property type="entry name" value="Nucl_hrmn_rcpt_lig-bd"/>
</dbReference>
<dbReference type="AlphaFoldDB" id="R7V7N0"/>
<feature type="domain" description="NR LBD" evidence="13">
    <location>
        <begin position="115"/>
        <end position="347"/>
    </location>
</feature>
<evidence type="ECO:0000256" key="5">
    <source>
        <dbReference type="ARBA" id="ARBA00022833"/>
    </source>
</evidence>
<dbReference type="Gene3D" id="3.30.50.10">
    <property type="entry name" value="Erythroid Transcription Factor GATA-1, subunit A"/>
    <property type="match status" value="1"/>
</dbReference>
<feature type="non-terminal residue" evidence="14">
    <location>
        <position position="1"/>
    </location>
</feature>
<evidence type="ECO:0000259" key="12">
    <source>
        <dbReference type="PROSITE" id="PS51030"/>
    </source>
</evidence>
<keyword evidence="9 11" id="KW-0675">Receptor</keyword>
<keyword evidence="6 11" id="KW-0805">Transcription regulation</keyword>
<dbReference type="Pfam" id="PF00105">
    <property type="entry name" value="zf-C4"/>
    <property type="match status" value="1"/>
</dbReference>
<dbReference type="GO" id="GO:0045944">
    <property type="term" value="P:positive regulation of transcription by RNA polymerase II"/>
    <property type="evidence" value="ECO:0007669"/>
    <property type="project" value="TreeGrafter"/>
</dbReference>
<evidence type="ECO:0000256" key="7">
    <source>
        <dbReference type="ARBA" id="ARBA00023125"/>
    </source>
</evidence>
<reference evidence="14 16" key="2">
    <citation type="journal article" date="2013" name="Nature">
        <title>Insights into bilaterian evolution from three spiralian genomes.</title>
        <authorList>
            <person name="Simakov O."/>
            <person name="Marletaz F."/>
            <person name="Cho S.J."/>
            <person name="Edsinger-Gonzales E."/>
            <person name="Havlak P."/>
            <person name="Hellsten U."/>
            <person name="Kuo D.H."/>
            <person name="Larsson T."/>
            <person name="Lv J."/>
            <person name="Arendt D."/>
            <person name="Savage R."/>
            <person name="Osoegawa K."/>
            <person name="de Jong P."/>
            <person name="Grimwood J."/>
            <person name="Chapman J.A."/>
            <person name="Shapiro H."/>
            <person name="Aerts A."/>
            <person name="Otillar R.P."/>
            <person name="Terry A.Y."/>
            <person name="Boore J.L."/>
            <person name="Grigoriev I.V."/>
            <person name="Lindberg D.R."/>
            <person name="Seaver E.C."/>
            <person name="Weisblat D.A."/>
            <person name="Putnam N.H."/>
            <person name="Rokhsar D.S."/>
        </authorList>
    </citation>
    <scope>NUCLEOTIDE SEQUENCE</scope>
    <source>
        <strain evidence="14 16">I ESC-2004</strain>
    </source>
</reference>
<dbReference type="Proteomes" id="UP000014760">
    <property type="component" value="Unassembled WGS sequence"/>
</dbReference>
<dbReference type="InterPro" id="IPR001728">
    <property type="entry name" value="ThyrH_rcpt"/>
</dbReference>
<evidence type="ECO:0000256" key="8">
    <source>
        <dbReference type="ARBA" id="ARBA00023163"/>
    </source>
</evidence>
<dbReference type="GO" id="GO:0005634">
    <property type="term" value="C:nucleus"/>
    <property type="evidence" value="ECO:0007669"/>
    <property type="project" value="UniProtKB-SubCell"/>
</dbReference>
<keyword evidence="8 11" id="KW-0804">Transcription</keyword>
<evidence type="ECO:0000313" key="15">
    <source>
        <dbReference type="EnsemblMetazoa" id="CapteP62897"/>
    </source>
</evidence>
<dbReference type="PROSITE" id="PS00031">
    <property type="entry name" value="NUCLEAR_REC_DBD_1"/>
    <property type="match status" value="1"/>
</dbReference>
<dbReference type="PANTHER" id="PTHR24082">
    <property type="entry name" value="NUCLEAR HORMONE RECEPTOR"/>
    <property type="match status" value="1"/>
</dbReference>
<dbReference type="SMART" id="SM00430">
    <property type="entry name" value="HOLI"/>
    <property type="match status" value="1"/>
</dbReference>
<sequence>EFDGNTVLCRVCGDKASGFHYGVHACEGCKGFFRRSIQQKIQYRPCLKNQQCSIMRVNRNRCQYCRLKKCIAVGMSRDAVRFGRVPKREKAKIIEQMQKVNAQSQVSVLNSLLENENDVIQKIMDSHFRLCDFTHSKFVQFFEKAWAEPRFVDCPAHKACPLNPTPSEQDSMSQWDEFSNCFTPAIRNVVYFAKCIPGFSVFSQEDQVTLLKAGTFEVLLVHLAPLFDSRTNTMLFANGTLYKRSAHTTNTNAGFLLDSMFDFADHLNELKLKDEEIGLFSALVIIASDRLGLRYADQVARLQSTISKGLQKLVQINHPDDPSIFSRLLMKIPDLRTLNTLHSEKLL</sequence>
<dbReference type="SUPFAM" id="SSF57716">
    <property type="entry name" value="Glucocorticoid receptor-like (DNA-binding domain)"/>
    <property type="match status" value="1"/>
</dbReference>
<dbReference type="InterPro" id="IPR001628">
    <property type="entry name" value="Znf_hrmn_rcpt"/>
</dbReference>
<dbReference type="PRINTS" id="PR00398">
    <property type="entry name" value="STRDHORMONER"/>
</dbReference>
<dbReference type="GO" id="GO:0000122">
    <property type="term" value="P:negative regulation of transcription by RNA polymerase II"/>
    <property type="evidence" value="ECO:0007669"/>
    <property type="project" value="TreeGrafter"/>
</dbReference>
<dbReference type="Pfam" id="PF00104">
    <property type="entry name" value="Hormone_recep"/>
    <property type="match status" value="1"/>
</dbReference>
<dbReference type="InterPro" id="IPR035500">
    <property type="entry name" value="NHR-like_dom_sf"/>
</dbReference>
<dbReference type="GO" id="GO:0005737">
    <property type="term" value="C:cytoplasm"/>
    <property type="evidence" value="ECO:0007669"/>
    <property type="project" value="UniProtKB-SubCell"/>
</dbReference>
<dbReference type="Gene3D" id="1.10.565.10">
    <property type="entry name" value="Retinoid X Receptor"/>
    <property type="match status" value="1"/>
</dbReference>
<keyword evidence="16" id="KW-1185">Reference proteome</keyword>
<keyword evidence="5 11" id="KW-0862">Zinc</keyword>
<dbReference type="OMA" id="QLECNPS"/>
<feature type="domain" description="Nuclear receptor" evidence="12">
    <location>
        <begin position="6"/>
        <end position="82"/>
    </location>
</feature>
<dbReference type="PANTHER" id="PTHR24082:SF473">
    <property type="entry name" value="ECDYSONE-INDUCED PROTEIN 75B, ISOFORM B"/>
    <property type="match status" value="1"/>
</dbReference>
<dbReference type="PROSITE" id="PS51843">
    <property type="entry name" value="NR_LBD"/>
    <property type="match status" value="1"/>
</dbReference>
<dbReference type="GO" id="GO:0008270">
    <property type="term" value="F:zinc ion binding"/>
    <property type="evidence" value="ECO:0007669"/>
    <property type="project" value="UniProtKB-KW"/>
</dbReference>
<dbReference type="InterPro" id="IPR013088">
    <property type="entry name" value="Znf_NHR/GATA"/>
</dbReference>
<dbReference type="EnsemblMetazoa" id="CapteT62897">
    <property type="protein sequence ID" value="CapteP62897"/>
    <property type="gene ID" value="CapteG62897"/>
</dbReference>
<name>R7V7N0_CAPTE</name>
<dbReference type="OrthoDB" id="7634782at2759"/>
<dbReference type="EMBL" id="AMQN01005659">
    <property type="status" value="NOT_ANNOTATED_CDS"/>
    <property type="molecule type" value="Genomic_DNA"/>
</dbReference>
<dbReference type="PRINTS" id="PR00546">
    <property type="entry name" value="THYROIDHORMR"/>
</dbReference>
<reference evidence="16" key="1">
    <citation type="submission" date="2012-12" db="EMBL/GenBank/DDBJ databases">
        <authorList>
            <person name="Hellsten U."/>
            <person name="Grimwood J."/>
            <person name="Chapman J.A."/>
            <person name="Shapiro H."/>
            <person name="Aerts A."/>
            <person name="Otillar R.P."/>
            <person name="Terry A.Y."/>
            <person name="Boore J.L."/>
            <person name="Simakov O."/>
            <person name="Marletaz F."/>
            <person name="Cho S.-J."/>
            <person name="Edsinger-Gonzales E."/>
            <person name="Havlak P."/>
            <person name="Kuo D.-H."/>
            <person name="Larsson T."/>
            <person name="Lv J."/>
            <person name="Arendt D."/>
            <person name="Savage R."/>
            <person name="Osoegawa K."/>
            <person name="de Jong P."/>
            <person name="Lindberg D.R."/>
            <person name="Seaver E.C."/>
            <person name="Weisblat D.A."/>
            <person name="Putnam N.H."/>
            <person name="Grigoriev I.V."/>
            <person name="Rokhsar D.S."/>
        </authorList>
    </citation>
    <scope>NUCLEOTIDE SEQUENCE</scope>
    <source>
        <strain evidence="16">I ESC-2004</strain>
    </source>
</reference>
<evidence type="ECO:0000256" key="2">
    <source>
        <dbReference type="ARBA" id="ARBA00008092"/>
    </source>
</evidence>
<dbReference type="GO" id="GO:0004879">
    <property type="term" value="F:nuclear receptor activity"/>
    <property type="evidence" value="ECO:0007669"/>
    <property type="project" value="InterPro"/>
</dbReference>
<evidence type="ECO:0000256" key="4">
    <source>
        <dbReference type="ARBA" id="ARBA00022771"/>
    </source>
</evidence>
<dbReference type="InterPro" id="IPR001723">
    <property type="entry name" value="Nuclear_hrmn_rcpt"/>
</dbReference>
<proteinExistence type="inferred from homology"/>
<keyword evidence="3 11" id="KW-0479">Metal-binding</keyword>
<dbReference type="STRING" id="283909.R7V7N0"/>
<dbReference type="HOGENOM" id="CLU_007368_18_1_1"/>